<feature type="region of interest" description="Disordered" evidence="1">
    <location>
        <begin position="276"/>
        <end position="295"/>
    </location>
</feature>
<feature type="compositionally biased region" description="Polar residues" evidence="1">
    <location>
        <begin position="108"/>
        <end position="117"/>
    </location>
</feature>
<protein>
    <submittedName>
        <fullName evidence="2">Uncharacterized protein</fullName>
    </submittedName>
</protein>
<dbReference type="Proteomes" id="UP001642484">
    <property type="component" value="Unassembled WGS sequence"/>
</dbReference>
<keyword evidence="3" id="KW-1185">Reference proteome</keyword>
<evidence type="ECO:0000313" key="2">
    <source>
        <dbReference type="EMBL" id="CAK8996112.1"/>
    </source>
</evidence>
<feature type="compositionally biased region" description="Low complexity" evidence="1">
    <location>
        <begin position="141"/>
        <end position="155"/>
    </location>
</feature>
<dbReference type="EMBL" id="CAXAMN010001769">
    <property type="protein sequence ID" value="CAK8996112.1"/>
    <property type="molecule type" value="Genomic_DNA"/>
</dbReference>
<evidence type="ECO:0000256" key="1">
    <source>
        <dbReference type="SAM" id="MobiDB-lite"/>
    </source>
</evidence>
<name>A0ABP0I3H5_9DINO</name>
<evidence type="ECO:0000313" key="3">
    <source>
        <dbReference type="Proteomes" id="UP001642484"/>
    </source>
</evidence>
<sequence>MGTELSDKGCCLLRKPQLDADPGCRSAAMAAARAAWQVAWKLEISAKATAIYQAMKKLSHGRFCPPLLVDEVVAFSVEVPKIIKDLDLWDDAEAWGFDPFLRSPTSQVEKNLQNAGSSGHVEHPQNEELDAEDPQEPHMTPSSQEAQPSSQEAPQDTFHADPDGAVDEKATDELMLAMRASRNDVPPLNMHGVRLFRLNGFANAQHVIDLLFNPHGPLKSLHDRIREAGCSVDPEGNPVKILFVPCAHRISFWSCNNLLLMASSCVGTRTSWRWSRMPRSSTQPCGISLRRPVRS</sequence>
<comment type="caution">
    <text evidence="2">The sequence shown here is derived from an EMBL/GenBank/DDBJ whole genome shotgun (WGS) entry which is preliminary data.</text>
</comment>
<reference evidence="2 3" key="1">
    <citation type="submission" date="2024-02" db="EMBL/GenBank/DDBJ databases">
        <authorList>
            <person name="Chen Y."/>
            <person name="Shah S."/>
            <person name="Dougan E. K."/>
            <person name="Thang M."/>
            <person name="Chan C."/>
        </authorList>
    </citation>
    <scope>NUCLEOTIDE SEQUENCE [LARGE SCALE GENOMIC DNA]</scope>
</reference>
<feature type="compositionally biased region" description="Polar residues" evidence="1">
    <location>
        <begin position="276"/>
        <end position="285"/>
    </location>
</feature>
<proteinExistence type="predicted"/>
<feature type="region of interest" description="Disordered" evidence="1">
    <location>
        <begin position="108"/>
        <end position="165"/>
    </location>
</feature>
<accession>A0ABP0I3H5</accession>
<gene>
    <name evidence="2" type="ORF">CCMP2556_LOCUS4324</name>
</gene>
<organism evidence="2 3">
    <name type="scientific">Durusdinium trenchii</name>
    <dbReference type="NCBI Taxonomy" id="1381693"/>
    <lineage>
        <taxon>Eukaryota</taxon>
        <taxon>Sar</taxon>
        <taxon>Alveolata</taxon>
        <taxon>Dinophyceae</taxon>
        <taxon>Suessiales</taxon>
        <taxon>Symbiodiniaceae</taxon>
        <taxon>Durusdinium</taxon>
    </lineage>
</organism>